<evidence type="ECO:0000313" key="2">
    <source>
        <dbReference type="Proteomes" id="UP001176961"/>
    </source>
</evidence>
<protein>
    <submittedName>
        <fullName evidence="1">Uncharacterized protein</fullName>
    </submittedName>
</protein>
<keyword evidence="2" id="KW-1185">Reference proteome</keyword>
<proteinExistence type="predicted"/>
<gene>
    <name evidence="1" type="ORF">CYNAS_LOCUS13801</name>
</gene>
<comment type="caution">
    <text evidence="1">The sequence shown here is derived from an EMBL/GenBank/DDBJ whole genome shotgun (WGS) entry which is preliminary data.</text>
</comment>
<dbReference type="AlphaFoldDB" id="A0AA36M8R1"/>
<organism evidence="1 2">
    <name type="scientific">Cylicocyclus nassatus</name>
    <name type="common">Nematode worm</name>
    <dbReference type="NCBI Taxonomy" id="53992"/>
    <lineage>
        <taxon>Eukaryota</taxon>
        <taxon>Metazoa</taxon>
        <taxon>Ecdysozoa</taxon>
        <taxon>Nematoda</taxon>
        <taxon>Chromadorea</taxon>
        <taxon>Rhabditida</taxon>
        <taxon>Rhabditina</taxon>
        <taxon>Rhabditomorpha</taxon>
        <taxon>Strongyloidea</taxon>
        <taxon>Strongylidae</taxon>
        <taxon>Cylicocyclus</taxon>
    </lineage>
</organism>
<reference evidence="1" key="1">
    <citation type="submission" date="2023-07" db="EMBL/GenBank/DDBJ databases">
        <authorList>
            <consortium name="CYATHOMIX"/>
        </authorList>
    </citation>
    <scope>NUCLEOTIDE SEQUENCE</scope>
    <source>
        <strain evidence="1">N/A</strain>
    </source>
</reference>
<name>A0AA36M8R1_CYLNA</name>
<dbReference type="Proteomes" id="UP001176961">
    <property type="component" value="Unassembled WGS sequence"/>
</dbReference>
<sequence length="215" mass="24377">MNVFEANPKWLLVAVFYAVGRCDVFEDGDDIQDVASVSKAFSYLFEEQETSCPTAVVSRPQTSTTEPTTAPKSLKYPCNDYPKNYDGHRIFTKKNLLETPDQLFVCSFGFVSKNCSCTLKDLTFYRADDKSFEDPFIMRQAVRDYHPNSFKTVCADYNVNAPNAVAEYRCKGTGQYVYVIDTELGPNPEFPNFGGLERVDTPIFYVHHADKCRSP</sequence>
<dbReference type="EMBL" id="CATQJL010000305">
    <property type="protein sequence ID" value="CAJ0601818.1"/>
    <property type="molecule type" value="Genomic_DNA"/>
</dbReference>
<accession>A0AA36M8R1</accession>
<evidence type="ECO:0000313" key="1">
    <source>
        <dbReference type="EMBL" id="CAJ0601818.1"/>
    </source>
</evidence>